<gene>
    <name evidence="3" type="ORF">RFI_12013</name>
</gene>
<feature type="region of interest" description="Disordered" evidence="1">
    <location>
        <begin position="81"/>
        <end position="132"/>
    </location>
</feature>
<evidence type="ECO:0000256" key="1">
    <source>
        <dbReference type="SAM" id="MobiDB-lite"/>
    </source>
</evidence>
<name>X6NFM2_RETFI</name>
<feature type="domain" description="CAP-Gly" evidence="2">
    <location>
        <begin position="13"/>
        <end position="59"/>
    </location>
</feature>
<feature type="compositionally biased region" description="Basic and acidic residues" evidence="1">
    <location>
        <begin position="81"/>
        <end position="97"/>
    </location>
</feature>
<keyword evidence="3" id="KW-0347">Helicase</keyword>
<comment type="caution">
    <text evidence="3">The sequence shown here is derived from an EMBL/GenBank/DDBJ whole genome shotgun (WGS) entry which is preliminary data.</text>
</comment>
<dbReference type="InterPro" id="IPR000938">
    <property type="entry name" value="CAP-Gly_domain"/>
</dbReference>
<dbReference type="SUPFAM" id="SSF74924">
    <property type="entry name" value="Cap-Gly domain"/>
    <property type="match status" value="1"/>
</dbReference>
<dbReference type="AlphaFoldDB" id="X6NFM2"/>
<reference evidence="3 4" key="1">
    <citation type="journal article" date="2013" name="Curr. Biol.">
        <title>The Genome of the Foraminiferan Reticulomyxa filosa.</title>
        <authorList>
            <person name="Glockner G."/>
            <person name="Hulsmann N."/>
            <person name="Schleicher M."/>
            <person name="Noegel A.A."/>
            <person name="Eichinger L."/>
            <person name="Gallinger C."/>
            <person name="Pawlowski J."/>
            <person name="Sierra R."/>
            <person name="Euteneuer U."/>
            <person name="Pillet L."/>
            <person name="Moustafa A."/>
            <person name="Platzer M."/>
            <person name="Groth M."/>
            <person name="Szafranski K."/>
            <person name="Schliwa M."/>
        </authorList>
    </citation>
    <scope>NUCLEOTIDE SEQUENCE [LARGE SCALE GENOMIC DNA]</scope>
</reference>
<accession>X6NFM2</accession>
<dbReference type="Proteomes" id="UP000023152">
    <property type="component" value="Unassembled WGS sequence"/>
</dbReference>
<proteinExistence type="predicted"/>
<dbReference type="GO" id="GO:0004386">
    <property type="term" value="F:helicase activity"/>
    <property type="evidence" value="ECO:0007669"/>
    <property type="project" value="UniProtKB-KW"/>
</dbReference>
<evidence type="ECO:0000259" key="2">
    <source>
        <dbReference type="SMART" id="SM01052"/>
    </source>
</evidence>
<dbReference type="InterPro" id="IPR036859">
    <property type="entry name" value="CAP-Gly_dom_sf"/>
</dbReference>
<dbReference type="Pfam" id="PF01302">
    <property type="entry name" value="CAP_GLY"/>
    <property type="match status" value="1"/>
</dbReference>
<dbReference type="OrthoDB" id="2130750at2759"/>
<keyword evidence="4" id="KW-1185">Reference proteome</keyword>
<sequence>MQKKLKKMLRLVIGDRVQLSDYGQGEVKFIGSVFFAEGIWYGIELDEKTGRTTEENKLLETLQESSKKISVACVVLYSGGKGEKENESSKKNPESMKSKVGRLLTAKSTSNIENKKEKDTSPNINNGNTHSKKKKIPLAIQTSTHYCCANNNNNNNTTKSNANVNTNVNANANINGKKKGGKTNMSLKPNVSDNISHSRNGNPTNVVMTIREYNDEARAKRQFEKFEYQR</sequence>
<evidence type="ECO:0000313" key="3">
    <source>
        <dbReference type="EMBL" id="ETO25120.1"/>
    </source>
</evidence>
<organism evidence="3 4">
    <name type="scientific">Reticulomyxa filosa</name>
    <dbReference type="NCBI Taxonomy" id="46433"/>
    <lineage>
        <taxon>Eukaryota</taxon>
        <taxon>Sar</taxon>
        <taxon>Rhizaria</taxon>
        <taxon>Retaria</taxon>
        <taxon>Foraminifera</taxon>
        <taxon>Monothalamids</taxon>
        <taxon>Reticulomyxidae</taxon>
        <taxon>Reticulomyxa</taxon>
    </lineage>
</organism>
<dbReference type="Gene3D" id="2.30.30.190">
    <property type="entry name" value="CAP Gly-rich-like domain"/>
    <property type="match status" value="1"/>
</dbReference>
<dbReference type="SMART" id="SM01052">
    <property type="entry name" value="CAP_GLY"/>
    <property type="match status" value="1"/>
</dbReference>
<dbReference type="EMBL" id="ASPP01008734">
    <property type="protein sequence ID" value="ETO25120.1"/>
    <property type="molecule type" value="Genomic_DNA"/>
</dbReference>
<protein>
    <submittedName>
        <fullName evidence="3">DEAD/DEAH box helicase domain-containing protein</fullName>
    </submittedName>
</protein>
<evidence type="ECO:0000313" key="4">
    <source>
        <dbReference type="Proteomes" id="UP000023152"/>
    </source>
</evidence>
<keyword evidence="3" id="KW-0378">Hydrolase</keyword>
<keyword evidence="3" id="KW-0547">Nucleotide-binding</keyword>
<keyword evidence="3" id="KW-0067">ATP-binding</keyword>